<feature type="transmembrane region" description="Helical" evidence="2">
    <location>
        <begin position="41"/>
        <end position="63"/>
    </location>
</feature>
<sequence>MASEGVFEMNRSSSGPMAPEELQRFRGPSIERRRLPPRTTCLALILLTLGITLFICALISLGIGHDGAIPLFLLSALTLIPGGYVSFHLLGVVRRWPGFEHLDSITDVELV</sequence>
<evidence type="ECO:0000313" key="3">
    <source>
        <dbReference type="EMBL" id="CAE0363394.1"/>
    </source>
</evidence>
<proteinExistence type="predicted"/>
<dbReference type="AlphaFoldDB" id="A0A7S3NIZ1"/>
<gene>
    <name evidence="3" type="ORF">ALAG00032_LOCUS4135</name>
</gene>
<reference evidence="3" key="1">
    <citation type="submission" date="2021-01" db="EMBL/GenBank/DDBJ databases">
        <authorList>
            <person name="Corre E."/>
            <person name="Pelletier E."/>
            <person name="Niang G."/>
            <person name="Scheremetjew M."/>
            <person name="Finn R."/>
            <person name="Kale V."/>
            <person name="Holt S."/>
            <person name="Cochrane G."/>
            <person name="Meng A."/>
            <person name="Brown T."/>
            <person name="Cohen L."/>
        </authorList>
    </citation>
    <scope>NUCLEOTIDE SEQUENCE</scope>
    <source>
        <strain evidence="3">CCMP1510</strain>
    </source>
</reference>
<accession>A0A7S3NIZ1</accession>
<keyword evidence="2" id="KW-0472">Membrane</keyword>
<keyword evidence="2" id="KW-1133">Transmembrane helix</keyword>
<keyword evidence="2" id="KW-0812">Transmembrane</keyword>
<protein>
    <recommendedName>
        <fullName evidence="4">Transmembrane protein 230</fullName>
    </recommendedName>
</protein>
<organism evidence="3">
    <name type="scientific">Aureoumbra lagunensis</name>
    <dbReference type="NCBI Taxonomy" id="44058"/>
    <lineage>
        <taxon>Eukaryota</taxon>
        <taxon>Sar</taxon>
        <taxon>Stramenopiles</taxon>
        <taxon>Ochrophyta</taxon>
        <taxon>Pelagophyceae</taxon>
        <taxon>Pelagomonadales</taxon>
        <taxon>Aureoumbra</taxon>
    </lineage>
</organism>
<evidence type="ECO:0000256" key="2">
    <source>
        <dbReference type="SAM" id="Phobius"/>
    </source>
</evidence>
<dbReference type="EMBL" id="HBIJ01005883">
    <property type="protein sequence ID" value="CAE0363394.1"/>
    <property type="molecule type" value="Transcribed_RNA"/>
</dbReference>
<evidence type="ECO:0000256" key="1">
    <source>
        <dbReference type="SAM" id="MobiDB-lite"/>
    </source>
</evidence>
<name>A0A7S3NIZ1_9STRA</name>
<feature type="transmembrane region" description="Helical" evidence="2">
    <location>
        <begin position="69"/>
        <end position="93"/>
    </location>
</feature>
<feature type="region of interest" description="Disordered" evidence="1">
    <location>
        <begin position="1"/>
        <end position="21"/>
    </location>
</feature>
<evidence type="ECO:0008006" key="4">
    <source>
        <dbReference type="Google" id="ProtNLM"/>
    </source>
</evidence>